<accession>A0A3D9BQX4</accession>
<dbReference type="Gene3D" id="3.40.190.10">
    <property type="entry name" value="Periplasmic binding protein-like II"/>
    <property type="match status" value="1"/>
</dbReference>
<gene>
    <name evidence="1" type="ORF">DRV84_10985</name>
</gene>
<dbReference type="RefSeq" id="WP_115980505.1">
    <property type="nucleotide sequence ID" value="NZ_QOHR01000016.1"/>
</dbReference>
<dbReference type="PANTHER" id="PTHR35841">
    <property type="entry name" value="PHOSPHONATES-BINDING PERIPLASMIC PROTEIN"/>
    <property type="match status" value="1"/>
</dbReference>
<protein>
    <recommendedName>
        <fullName evidence="3">Phosphate ABC transporter substrate-binding protein</fullName>
    </recommendedName>
</protein>
<dbReference type="OrthoDB" id="7353682at2"/>
<dbReference type="PANTHER" id="PTHR35841:SF1">
    <property type="entry name" value="PHOSPHONATES-BINDING PERIPLASMIC PROTEIN"/>
    <property type="match status" value="1"/>
</dbReference>
<dbReference type="Pfam" id="PF12974">
    <property type="entry name" value="Phosphonate-bd"/>
    <property type="match status" value="1"/>
</dbReference>
<evidence type="ECO:0000313" key="2">
    <source>
        <dbReference type="Proteomes" id="UP000257131"/>
    </source>
</evidence>
<name>A0A3D9BQX4_9RHOB</name>
<dbReference type="EMBL" id="QOHR01000016">
    <property type="protein sequence ID" value="REC55741.1"/>
    <property type="molecule type" value="Genomic_DNA"/>
</dbReference>
<proteinExistence type="predicted"/>
<organism evidence="1 2">
    <name type="scientific">Rhodosalinus sediminis</name>
    <dbReference type="NCBI Taxonomy" id="1940533"/>
    <lineage>
        <taxon>Bacteria</taxon>
        <taxon>Pseudomonadati</taxon>
        <taxon>Pseudomonadota</taxon>
        <taxon>Alphaproteobacteria</taxon>
        <taxon>Rhodobacterales</taxon>
        <taxon>Paracoccaceae</taxon>
        <taxon>Rhodosalinus</taxon>
    </lineage>
</organism>
<comment type="caution">
    <text evidence="1">The sequence shown here is derived from an EMBL/GenBank/DDBJ whole genome shotgun (WGS) entry which is preliminary data.</text>
</comment>
<dbReference type="SUPFAM" id="SSF53850">
    <property type="entry name" value="Periplasmic binding protein-like II"/>
    <property type="match status" value="1"/>
</dbReference>
<sequence length="244" mass="25276">MIAALPMYARPETAGATARLWAAIRAALGEGPARLTEAPDPWKVWEAPDLLLAQTCGLPYRARLSDRVALVGTPDYGLPGCAPGWYRSVYVTRAGEAARLDARAPRFALNDPLSQSGWAAPAAHFAATGRRFGALTVTGSHAASARAVAEGAADLAALDAQTWRLIARHDPVAEALEVAGATPPSPGLPLITARRDADRIARAVAAGIAALPPEDRAALDLRGLVAIPAAVYLAQPPAPPLPSA</sequence>
<evidence type="ECO:0008006" key="3">
    <source>
        <dbReference type="Google" id="ProtNLM"/>
    </source>
</evidence>
<keyword evidence="2" id="KW-1185">Reference proteome</keyword>
<dbReference type="AlphaFoldDB" id="A0A3D9BQX4"/>
<reference evidence="1 2" key="1">
    <citation type="journal article" date="2017" name="Int. J. Syst. Evol. Microbiol.">
        <title>Rhodosalinus sediminis gen. nov., sp. nov., isolated from marine saltern.</title>
        <authorList>
            <person name="Guo L.Y."/>
            <person name="Ling S.K."/>
            <person name="Li C.M."/>
            <person name="Chen G.J."/>
            <person name="Du Z.J."/>
        </authorList>
    </citation>
    <scope>NUCLEOTIDE SEQUENCE [LARGE SCALE GENOMIC DNA]</scope>
    <source>
        <strain evidence="1 2">WDN1C137</strain>
    </source>
</reference>
<dbReference type="Proteomes" id="UP000257131">
    <property type="component" value="Unassembled WGS sequence"/>
</dbReference>
<evidence type="ECO:0000313" key="1">
    <source>
        <dbReference type="EMBL" id="REC55741.1"/>
    </source>
</evidence>